<comment type="catalytic activity">
    <reaction evidence="6 7">
        <text>Release of N-terminal amino acids, preferentially methionine, from peptides and arylamides.</text>
        <dbReference type="EC" id="3.4.11.18"/>
    </reaction>
</comment>
<dbReference type="GO" id="GO:0005829">
    <property type="term" value="C:cytosol"/>
    <property type="evidence" value="ECO:0007669"/>
    <property type="project" value="TreeGrafter"/>
</dbReference>
<dbReference type="SUPFAM" id="SSF55920">
    <property type="entry name" value="Creatinase/aminopeptidase"/>
    <property type="match status" value="1"/>
</dbReference>
<evidence type="ECO:0000256" key="5">
    <source>
        <dbReference type="ARBA" id="ARBA00022801"/>
    </source>
</evidence>
<dbReference type="PROSITE" id="PS00680">
    <property type="entry name" value="MAP_1"/>
    <property type="match status" value="1"/>
</dbReference>
<feature type="binding site" evidence="6">
    <location>
        <position position="239"/>
    </location>
    <ligand>
        <name>a divalent metal cation</name>
        <dbReference type="ChEBI" id="CHEBI:60240"/>
        <label>1</label>
    </ligand>
</feature>
<dbReference type="HAMAP" id="MF_01974">
    <property type="entry name" value="MetAP_1"/>
    <property type="match status" value="1"/>
</dbReference>
<proteinExistence type="inferred from homology"/>
<sequence length="261" mass="28414">MILTVEEDLKLIREAGKLAGETLELCSKAVEPGISTWELDELAEKNIRGAGHIPTFKGYKGFPATVCASVNEEIVHGIPNKRKVLKDGDIISLDLGVSVRKQKDGKKFDYIGDTAVTVAVGKVSDVVARLLKDTQISLYAAIKAARGGATLDEIGGAVEDVGVAGNYGIVRDYGGHGIGPDYHEDPFIFNYRTGSKTKLKPGMVIAIEPMFNLGSDKTRLKSDRWTVVTQDYRPSAHFEHSLLITEGYPEVLTKRPSEVIE</sequence>
<feature type="binding site" evidence="6">
    <location>
        <position position="176"/>
    </location>
    <ligand>
        <name>a divalent metal cation</name>
        <dbReference type="ChEBI" id="CHEBI:60240"/>
        <label>2</label>
        <note>catalytic</note>
    </ligand>
</feature>
<evidence type="ECO:0000256" key="7">
    <source>
        <dbReference type="RuleBase" id="RU003653"/>
    </source>
</evidence>
<dbReference type="NCBIfam" id="TIGR00500">
    <property type="entry name" value="met_pdase_I"/>
    <property type="match status" value="1"/>
</dbReference>
<dbReference type="GO" id="GO:0046872">
    <property type="term" value="F:metal ion binding"/>
    <property type="evidence" value="ECO:0007669"/>
    <property type="project" value="UniProtKB-UniRule"/>
</dbReference>
<feature type="binding site" evidence="6">
    <location>
        <position position="76"/>
    </location>
    <ligand>
        <name>substrate</name>
    </ligand>
</feature>
<organism evidence="9 10">
    <name type="scientific">Candidatus Obscuribacter phosphatis</name>
    <dbReference type="NCBI Taxonomy" id="1906157"/>
    <lineage>
        <taxon>Bacteria</taxon>
        <taxon>Bacillati</taxon>
        <taxon>Candidatus Melainabacteria</taxon>
        <taxon>Candidatus Obscuribacterales</taxon>
        <taxon>Candidatus Obscuribacteraceae</taxon>
        <taxon>Candidatus Obscuribacter</taxon>
    </lineage>
</organism>
<feature type="binding site" evidence="6">
    <location>
        <position position="113"/>
    </location>
    <ligand>
        <name>a divalent metal cation</name>
        <dbReference type="ChEBI" id="CHEBI:60240"/>
        <label>1</label>
    </ligand>
</feature>
<comment type="similarity">
    <text evidence="6">Belongs to the peptidase M24A family. Methionine aminopeptidase type 1 subfamily.</text>
</comment>
<keyword evidence="4 6" id="KW-0479">Metal-binding</keyword>
<keyword evidence="5 6" id="KW-0378">Hydrolase</keyword>
<evidence type="ECO:0000256" key="3">
    <source>
        <dbReference type="ARBA" id="ARBA00022670"/>
    </source>
</evidence>
<evidence type="ECO:0000256" key="1">
    <source>
        <dbReference type="ARBA" id="ARBA00002521"/>
    </source>
</evidence>
<dbReference type="PANTHER" id="PTHR43330">
    <property type="entry name" value="METHIONINE AMINOPEPTIDASE"/>
    <property type="match status" value="1"/>
</dbReference>
<comment type="cofactor">
    <cofactor evidence="6">
        <name>Co(2+)</name>
        <dbReference type="ChEBI" id="CHEBI:48828"/>
    </cofactor>
    <cofactor evidence="6">
        <name>Zn(2+)</name>
        <dbReference type="ChEBI" id="CHEBI:29105"/>
    </cofactor>
    <cofactor evidence="6">
        <name>Mn(2+)</name>
        <dbReference type="ChEBI" id="CHEBI:29035"/>
    </cofactor>
    <cofactor evidence="6">
        <name>Fe(2+)</name>
        <dbReference type="ChEBI" id="CHEBI:29033"/>
    </cofactor>
    <text evidence="6">Binds 2 divalent metal cations per subunit. Has a high-affinity and a low affinity metal-binding site. The true nature of the physiological cofactor is under debate. The enzyme is active with cobalt, zinc, manganese or divalent iron ions. Most likely, methionine aminopeptidases function as mononuclear Fe(2+)-metalloproteases under physiological conditions, and the catalytically relevant metal-binding site has been assigned to the histidine-containing high-affinity site.</text>
</comment>
<dbReference type="InterPro" id="IPR036005">
    <property type="entry name" value="Creatinase/aminopeptidase-like"/>
</dbReference>
<comment type="caution">
    <text evidence="9">The sequence shown here is derived from an EMBL/GenBank/DDBJ whole genome shotgun (WGS) entry which is preliminary data.</text>
</comment>
<feature type="binding site" evidence="6">
    <location>
        <position position="113"/>
    </location>
    <ligand>
        <name>a divalent metal cation</name>
        <dbReference type="ChEBI" id="CHEBI:60240"/>
        <label>2</label>
        <note>catalytic</note>
    </ligand>
</feature>
<dbReference type="InterPro" id="IPR001714">
    <property type="entry name" value="Pept_M24_MAP"/>
</dbReference>
<name>A0A8J7P6T0_9BACT</name>
<evidence type="ECO:0000313" key="10">
    <source>
        <dbReference type="Proteomes" id="UP000664277"/>
    </source>
</evidence>
<dbReference type="GO" id="GO:0004239">
    <property type="term" value="F:initiator methionyl aminopeptidase activity"/>
    <property type="evidence" value="ECO:0007669"/>
    <property type="project" value="UniProtKB-UniRule"/>
</dbReference>
<dbReference type="Pfam" id="PF00557">
    <property type="entry name" value="Peptidase_M24"/>
    <property type="match status" value="1"/>
</dbReference>
<gene>
    <name evidence="6 9" type="primary">map</name>
    <name evidence="9" type="ORF">J0M35_03855</name>
</gene>
<dbReference type="InterPro" id="IPR000994">
    <property type="entry name" value="Pept_M24"/>
</dbReference>
<dbReference type="PANTHER" id="PTHR43330:SF27">
    <property type="entry name" value="METHIONINE AMINOPEPTIDASE"/>
    <property type="match status" value="1"/>
</dbReference>
<feature type="binding site" evidence="6">
    <location>
        <position position="94"/>
    </location>
    <ligand>
        <name>a divalent metal cation</name>
        <dbReference type="ChEBI" id="CHEBI:60240"/>
        <label>1</label>
    </ligand>
</feature>
<feature type="domain" description="Peptidase M24" evidence="8">
    <location>
        <begin position="11"/>
        <end position="246"/>
    </location>
</feature>
<dbReference type="EMBL" id="JAFLCK010000003">
    <property type="protein sequence ID" value="MBN8659474.1"/>
    <property type="molecule type" value="Genomic_DNA"/>
</dbReference>
<reference evidence="9" key="1">
    <citation type="submission" date="2021-02" db="EMBL/GenBank/DDBJ databases">
        <title>Genome-Resolved Metagenomics of a Microbial Community Performing Photosynthetic Biological Nutrient Removal.</title>
        <authorList>
            <person name="Mcdaniel E.A."/>
        </authorList>
    </citation>
    <scope>NUCLEOTIDE SEQUENCE</scope>
    <source>
        <strain evidence="9">UWPOB_OBS1</strain>
    </source>
</reference>
<feature type="binding site" evidence="6">
    <location>
        <position position="239"/>
    </location>
    <ligand>
        <name>a divalent metal cation</name>
        <dbReference type="ChEBI" id="CHEBI:60240"/>
        <label>2</label>
        <note>catalytic</note>
    </ligand>
</feature>
<evidence type="ECO:0000256" key="2">
    <source>
        <dbReference type="ARBA" id="ARBA00022438"/>
    </source>
</evidence>
<keyword evidence="2 6" id="KW-0031">Aminopeptidase</keyword>
<dbReference type="EC" id="3.4.11.18" evidence="6 7"/>
<keyword evidence="3 6" id="KW-0645">Protease</keyword>
<evidence type="ECO:0000256" key="6">
    <source>
        <dbReference type="HAMAP-Rule" id="MF_01974"/>
    </source>
</evidence>
<feature type="binding site" evidence="6">
    <location>
        <position position="183"/>
    </location>
    <ligand>
        <name>substrate</name>
    </ligand>
</feature>
<dbReference type="AlphaFoldDB" id="A0A8J7P6T0"/>
<dbReference type="InterPro" id="IPR002467">
    <property type="entry name" value="Pept_M24A_MAP1"/>
</dbReference>
<dbReference type="PRINTS" id="PR00599">
    <property type="entry name" value="MAPEPTIDASE"/>
</dbReference>
<dbReference type="Proteomes" id="UP000664277">
    <property type="component" value="Unassembled WGS sequence"/>
</dbReference>
<evidence type="ECO:0000256" key="4">
    <source>
        <dbReference type="ARBA" id="ARBA00022723"/>
    </source>
</evidence>
<accession>A0A8J7P6T0</accession>
<dbReference type="Gene3D" id="3.90.230.10">
    <property type="entry name" value="Creatinase/methionine aminopeptidase superfamily"/>
    <property type="match status" value="1"/>
</dbReference>
<comment type="function">
    <text evidence="1 6">Removes the N-terminal methionine from nascent proteins. The N-terminal methionine is often cleaved when the second residue in the primary sequence is small and uncharged (Met-Ala-, Cys, Gly, Pro, Ser, Thr, or Val). Requires deformylation of the N(alpha)-formylated initiator methionine before it can be hydrolyzed.</text>
</comment>
<evidence type="ECO:0000313" key="9">
    <source>
        <dbReference type="EMBL" id="MBN8659474.1"/>
    </source>
</evidence>
<dbReference type="GO" id="GO:0070006">
    <property type="term" value="F:metalloaminopeptidase activity"/>
    <property type="evidence" value="ECO:0007669"/>
    <property type="project" value="UniProtKB-UniRule"/>
</dbReference>
<protein>
    <recommendedName>
        <fullName evidence="6 7">Methionine aminopeptidase</fullName>
        <shortName evidence="6">MAP</shortName>
        <shortName evidence="6">MetAP</shortName>
        <ecNumber evidence="6 7">3.4.11.18</ecNumber>
    </recommendedName>
    <alternativeName>
        <fullName evidence="6">Peptidase M</fullName>
    </alternativeName>
</protein>
<dbReference type="CDD" id="cd01086">
    <property type="entry name" value="MetAP1"/>
    <property type="match status" value="1"/>
</dbReference>
<comment type="subunit">
    <text evidence="6">Monomer.</text>
</comment>
<dbReference type="GO" id="GO:0006508">
    <property type="term" value="P:proteolysis"/>
    <property type="evidence" value="ECO:0007669"/>
    <property type="project" value="UniProtKB-KW"/>
</dbReference>
<feature type="binding site" evidence="6">
    <location>
        <position position="208"/>
    </location>
    <ligand>
        <name>a divalent metal cation</name>
        <dbReference type="ChEBI" id="CHEBI:60240"/>
        <label>2</label>
        <note>catalytic</note>
    </ligand>
</feature>
<evidence type="ECO:0000259" key="8">
    <source>
        <dbReference type="Pfam" id="PF00557"/>
    </source>
</evidence>